<reference evidence="3" key="2">
    <citation type="journal article" date="2014" name="Int. J. Syst. Evol. Microbiol.">
        <title>Complete genome of a new Firmicutes species belonging to the dominant human colonic microbiota ('Ruminococcus bicirculans') reveals two chromosomes and a selective capacity to utilize plant glucans.</title>
        <authorList>
            <consortium name="NISC Comparative Sequencing Program"/>
            <person name="Wegmann U."/>
            <person name="Louis P."/>
            <person name="Goesmann A."/>
            <person name="Henrissat B."/>
            <person name="Duncan S.H."/>
            <person name="Flint H.J."/>
        </authorList>
    </citation>
    <scope>NUCLEOTIDE SEQUENCE</scope>
    <source>
        <strain evidence="3">CCM 7403</strain>
    </source>
</reference>
<feature type="transmembrane region" description="Helical" evidence="1">
    <location>
        <begin position="155"/>
        <end position="183"/>
    </location>
</feature>
<dbReference type="RefSeq" id="WP_135833635.1">
    <property type="nucleotide sequence ID" value="NZ_BMCK01000001.1"/>
</dbReference>
<feature type="domain" description="DUF4126" evidence="2">
    <location>
        <begin position="5"/>
        <end position="185"/>
    </location>
</feature>
<accession>A0A4P7UJY9</accession>
<sequence>MLATLTGLGLSAAAGLNAYIPFLVVALVARFTDVITLPQGWAWIESPWAIGVGVVLLLAEVVLDKIAIVDSFNDAVQTVVRPASAGIIVAATTAAQDYETASTFMQDNSWVGIVLGVGVALLVHSGKASVRPVVNAGTLGTGAPVVSTAEDTASIGLSLVAVFLPILVLVVLLGLAVLAFWFIRRRAARRTVRRGRGPAQP</sequence>
<feature type="transmembrane region" description="Helical" evidence="1">
    <location>
        <begin position="109"/>
        <end position="126"/>
    </location>
</feature>
<dbReference type="Pfam" id="PF13548">
    <property type="entry name" value="DUF4126"/>
    <property type="match status" value="1"/>
</dbReference>
<dbReference type="Proteomes" id="UP000630594">
    <property type="component" value="Unassembled WGS sequence"/>
</dbReference>
<keyword evidence="1" id="KW-0812">Transmembrane</keyword>
<protein>
    <submittedName>
        <fullName evidence="4">DUF4126 domain-containing protein</fullName>
    </submittedName>
</protein>
<keyword evidence="1" id="KW-0472">Membrane</keyword>
<dbReference type="EMBL" id="BMCK01000001">
    <property type="protein sequence ID" value="GGD05984.1"/>
    <property type="molecule type" value="Genomic_DNA"/>
</dbReference>
<evidence type="ECO:0000313" key="4">
    <source>
        <dbReference type="EMBL" id="QCC78599.1"/>
    </source>
</evidence>
<evidence type="ECO:0000313" key="6">
    <source>
        <dbReference type="Proteomes" id="UP000630594"/>
    </source>
</evidence>
<evidence type="ECO:0000256" key="1">
    <source>
        <dbReference type="SAM" id="Phobius"/>
    </source>
</evidence>
<dbReference type="InterPro" id="IPR025196">
    <property type="entry name" value="DUF4126"/>
</dbReference>
<keyword evidence="1" id="KW-1133">Transmembrane helix</keyword>
<evidence type="ECO:0000313" key="3">
    <source>
        <dbReference type="EMBL" id="GGD05984.1"/>
    </source>
</evidence>
<dbReference type="OrthoDB" id="161516at2"/>
<dbReference type="KEGG" id="ndp:E2C04_03480"/>
<evidence type="ECO:0000259" key="2">
    <source>
        <dbReference type="Pfam" id="PF13548"/>
    </source>
</evidence>
<keyword evidence="6" id="KW-1185">Reference proteome</keyword>
<feature type="transmembrane region" description="Helical" evidence="1">
    <location>
        <begin position="42"/>
        <end position="63"/>
    </location>
</feature>
<reference evidence="4" key="4">
    <citation type="submission" date="2019-03" db="EMBL/GenBank/DDBJ databases">
        <authorList>
            <person name="Huang Y."/>
        </authorList>
    </citation>
    <scope>NUCLEOTIDE SEQUENCE</scope>
    <source>
        <strain evidence="4">JCM 16608</strain>
    </source>
</reference>
<gene>
    <name evidence="4" type="ORF">E2C04_03480</name>
    <name evidence="3" type="ORF">GCM10007231_00880</name>
</gene>
<organism evidence="4 5">
    <name type="scientific">Nocardioides daphniae</name>
    <dbReference type="NCBI Taxonomy" id="402297"/>
    <lineage>
        <taxon>Bacteria</taxon>
        <taxon>Bacillati</taxon>
        <taxon>Actinomycetota</taxon>
        <taxon>Actinomycetes</taxon>
        <taxon>Propionibacteriales</taxon>
        <taxon>Nocardioidaceae</taxon>
        <taxon>Nocardioides</taxon>
    </lineage>
</organism>
<dbReference type="EMBL" id="CP038462">
    <property type="protein sequence ID" value="QCC78599.1"/>
    <property type="molecule type" value="Genomic_DNA"/>
</dbReference>
<dbReference type="Proteomes" id="UP000297025">
    <property type="component" value="Chromosome"/>
</dbReference>
<name>A0A4P7UJY9_9ACTN</name>
<proteinExistence type="predicted"/>
<reference evidence="3" key="5">
    <citation type="submission" date="2024-05" db="EMBL/GenBank/DDBJ databases">
        <authorList>
            <person name="Sun Q."/>
            <person name="Sedlacek I."/>
        </authorList>
    </citation>
    <scope>NUCLEOTIDE SEQUENCE</scope>
    <source>
        <strain evidence="3">CCM 7403</strain>
    </source>
</reference>
<evidence type="ECO:0000313" key="5">
    <source>
        <dbReference type="Proteomes" id="UP000297025"/>
    </source>
</evidence>
<reference evidence="6" key="3">
    <citation type="journal article" date="2019" name="Int. J. Syst. Evol. Microbiol.">
        <title>The Global Catalogue of Microorganisms (GCM) 10K type strain sequencing project: providing services to taxonomists for standard genome sequencing and annotation.</title>
        <authorList>
            <consortium name="The Broad Institute Genomics Platform"/>
            <consortium name="The Broad Institute Genome Sequencing Center for Infectious Disease"/>
            <person name="Wu L."/>
            <person name="Ma J."/>
        </authorList>
    </citation>
    <scope>NUCLEOTIDE SEQUENCE [LARGE SCALE GENOMIC DNA]</scope>
    <source>
        <strain evidence="6">CCM 7403</strain>
    </source>
</reference>
<dbReference type="AlphaFoldDB" id="A0A4P7UJY9"/>
<reference evidence="4 5" key="1">
    <citation type="journal article" date="2008" name="Int. J. Syst. Evol. Microbiol.">
        <title>Nocardioides daphniae sp. nov., isolated from Daphnia cucullata (Crustacea: Cladocera).</title>
        <authorList>
            <person name="Toth E.M."/>
            <person name="Keki Z."/>
            <person name="Homonnay Z.G."/>
            <person name="Borsodi A.K."/>
            <person name="Marialigeti K."/>
            <person name="Schumann P."/>
        </authorList>
    </citation>
    <scope>NUCLEOTIDE SEQUENCE [LARGE SCALE GENOMIC DNA]</scope>
    <source>
        <strain evidence="4 5">JCM 16608</strain>
    </source>
</reference>